<dbReference type="RefSeq" id="WP_226993532.1">
    <property type="nucleotide sequence ID" value="NZ_BSTO01000011.1"/>
</dbReference>
<dbReference type="InterPro" id="IPR029058">
    <property type="entry name" value="AB_hydrolase_fold"/>
</dbReference>
<dbReference type="KEGG" id="bgp:BGL_1c19470"/>
<protein>
    <submittedName>
        <fullName evidence="2">Putative alpha/beta hydrolase</fullName>
    </submittedName>
</protein>
<dbReference type="Gene3D" id="3.40.50.1820">
    <property type="entry name" value="alpha/beta hydrolase"/>
    <property type="match status" value="1"/>
</dbReference>
<dbReference type="GO" id="GO:0016787">
    <property type="term" value="F:hydrolase activity"/>
    <property type="evidence" value="ECO:0007669"/>
    <property type="project" value="UniProtKB-KW"/>
</dbReference>
<dbReference type="AlphaFoldDB" id="A0A0B6S2K4"/>
<evidence type="ECO:0000313" key="3">
    <source>
        <dbReference type="Proteomes" id="UP000031838"/>
    </source>
</evidence>
<sequence>MSVKRIVMAGCLIAAGVYLAAAAALYLMQDRMLLPTTPGVADPRDLPHPGERIERWQIRGDYAGYVVTPDGPAPRGTVIVYHGNEESSETKLPLADVFVHAGYRVVIAEYPGHGRRAGPRTLHAALAASRDALAQTLASWPGEVWLVGESLGAGMAARVVQGNEQALAGVALITPWDTLASVAREQYPAFPVRWLLHDPFDSIAATAAYRGPLVIIGSQRDTLIPVAHAERLASAHPGSRLMLLPEANHDTWFDAMTAPRWQQVLRWMGAA</sequence>
<organism evidence="2 3">
    <name type="scientific">Burkholderia plantarii</name>
    <dbReference type="NCBI Taxonomy" id="41899"/>
    <lineage>
        <taxon>Bacteria</taxon>
        <taxon>Pseudomonadati</taxon>
        <taxon>Pseudomonadota</taxon>
        <taxon>Betaproteobacteria</taxon>
        <taxon>Burkholderiales</taxon>
        <taxon>Burkholderiaceae</taxon>
        <taxon>Burkholderia</taxon>
    </lineage>
</organism>
<keyword evidence="2" id="KW-0378">Hydrolase</keyword>
<evidence type="ECO:0000313" key="2">
    <source>
        <dbReference type="EMBL" id="AJK46456.1"/>
    </source>
</evidence>
<dbReference type="Pfam" id="PF12146">
    <property type="entry name" value="Hydrolase_4"/>
    <property type="match status" value="1"/>
</dbReference>
<reference evidence="3" key="1">
    <citation type="submission" date="2011-03" db="EMBL/GenBank/DDBJ databases">
        <authorList>
            <person name="Voget S."/>
            <person name="Streit W.R."/>
            <person name="Jaeger K.E."/>
            <person name="Daniel R."/>
        </authorList>
    </citation>
    <scope>NUCLEOTIDE SEQUENCE [LARGE SCALE GENOMIC DNA]</scope>
    <source>
        <strain evidence="3">PG1</strain>
    </source>
</reference>
<dbReference type="HOGENOM" id="CLU_029375_2_1_4"/>
<dbReference type="PANTHER" id="PTHR12277">
    <property type="entry name" value="ALPHA/BETA HYDROLASE DOMAIN-CONTAINING PROTEIN"/>
    <property type="match status" value="1"/>
</dbReference>
<dbReference type="SUPFAM" id="SSF53474">
    <property type="entry name" value="alpha/beta-Hydrolases"/>
    <property type="match status" value="1"/>
</dbReference>
<keyword evidence="3" id="KW-1185">Reference proteome</keyword>
<feature type="domain" description="Serine aminopeptidase S33" evidence="1">
    <location>
        <begin position="73"/>
        <end position="176"/>
    </location>
</feature>
<reference evidence="2 3" key="2">
    <citation type="journal article" date="2016" name="Appl. Microbiol. Biotechnol.">
        <title>Mutations improving production and secretion of extracellular lipase by Burkholderia glumae PG1.</title>
        <authorList>
            <person name="Knapp A."/>
            <person name="Voget S."/>
            <person name="Gao R."/>
            <person name="Zaburannyi N."/>
            <person name="Krysciak D."/>
            <person name="Breuer M."/>
            <person name="Hauer B."/>
            <person name="Streit W.R."/>
            <person name="Muller R."/>
            <person name="Daniel R."/>
            <person name="Jaeger K.E."/>
        </authorList>
    </citation>
    <scope>NUCLEOTIDE SEQUENCE [LARGE SCALE GENOMIC DNA]</scope>
    <source>
        <strain evidence="2 3">PG1</strain>
    </source>
</reference>
<evidence type="ECO:0000259" key="1">
    <source>
        <dbReference type="Pfam" id="PF12146"/>
    </source>
</evidence>
<accession>A0A0B6S2K4</accession>
<dbReference type="InterPro" id="IPR022742">
    <property type="entry name" value="Hydrolase_4"/>
</dbReference>
<dbReference type="Proteomes" id="UP000031838">
    <property type="component" value="Chromosome 1"/>
</dbReference>
<dbReference type="EMBL" id="CP002580">
    <property type="protein sequence ID" value="AJK46456.1"/>
    <property type="molecule type" value="Genomic_DNA"/>
</dbReference>
<gene>
    <name evidence="2" type="ORF">BGL_1c19470</name>
</gene>
<proteinExistence type="predicted"/>
<name>A0A0B6S2K4_BURPL</name>
<dbReference type="PANTHER" id="PTHR12277:SF79">
    <property type="entry name" value="XAA-PRO DIPEPTIDYL-PEPTIDASE-RELATED"/>
    <property type="match status" value="1"/>
</dbReference>